<dbReference type="GO" id="GO:0016987">
    <property type="term" value="F:sigma factor activity"/>
    <property type="evidence" value="ECO:0007669"/>
    <property type="project" value="UniProtKB-KW"/>
</dbReference>
<keyword evidence="9" id="KW-1185">Reference proteome</keyword>
<dbReference type="SUPFAM" id="SSF88946">
    <property type="entry name" value="Sigma2 domain of RNA polymerase sigma factors"/>
    <property type="match status" value="1"/>
</dbReference>
<accession>A0A1E5SK28</accession>
<comment type="caution">
    <text evidence="8">The sequence shown here is derived from an EMBL/GenBank/DDBJ whole genome shotgun (WGS) entry which is preliminary data.</text>
</comment>
<keyword evidence="3" id="KW-0731">Sigma factor</keyword>
<dbReference type="InterPro" id="IPR039425">
    <property type="entry name" value="RNA_pol_sigma-70-like"/>
</dbReference>
<dbReference type="OrthoDB" id="1467079at2"/>
<evidence type="ECO:0000256" key="5">
    <source>
        <dbReference type="ARBA" id="ARBA00023163"/>
    </source>
</evidence>
<dbReference type="Gene3D" id="1.10.1740.10">
    <property type="match status" value="1"/>
</dbReference>
<dbReference type="AlphaFoldDB" id="A0A1E5SK28"/>
<reference evidence="8 9" key="1">
    <citation type="submission" date="2016-08" db="EMBL/GenBank/DDBJ databases">
        <title>Draft genome of Fabibacter sp. strain SK-8.</title>
        <authorList>
            <person name="Wong S.-K."/>
            <person name="Hamasaki K."/>
            <person name="Yoshizawa S."/>
        </authorList>
    </citation>
    <scope>NUCLEOTIDE SEQUENCE [LARGE SCALE GENOMIC DNA]</scope>
    <source>
        <strain evidence="8 9">SK-8</strain>
    </source>
</reference>
<evidence type="ECO:0000256" key="4">
    <source>
        <dbReference type="ARBA" id="ARBA00023125"/>
    </source>
</evidence>
<evidence type="ECO:0000256" key="1">
    <source>
        <dbReference type="ARBA" id="ARBA00010641"/>
    </source>
</evidence>
<evidence type="ECO:0008006" key="10">
    <source>
        <dbReference type="Google" id="ProtNLM"/>
    </source>
</evidence>
<dbReference type="InterPro" id="IPR014284">
    <property type="entry name" value="RNA_pol_sigma-70_dom"/>
</dbReference>
<evidence type="ECO:0000313" key="9">
    <source>
        <dbReference type="Proteomes" id="UP000095552"/>
    </source>
</evidence>
<evidence type="ECO:0000313" key="8">
    <source>
        <dbReference type="EMBL" id="OEJ99461.1"/>
    </source>
</evidence>
<keyword evidence="5" id="KW-0804">Transcription</keyword>
<proteinExistence type="inferred from homology"/>
<dbReference type="EMBL" id="MDGQ01000005">
    <property type="protein sequence ID" value="OEJ99461.1"/>
    <property type="molecule type" value="Genomic_DNA"/>
</dbReference>
<dbReference type="InterPro" id="IPR013325">
    <property type="entry name" value="RNA_pol_sigma_r2"/>
</dbReference>
<feature type="domain" description="RNA polymerase sigma factor 70 region 4 type 2" evidence="7">
    <location>
        <begin position="104"/>
        <end position="155"/>
    </location>
</feature>
<dbReference type="InterPro" id="IPR036388">
    <property type="entry name" value="WH-like_DNA-bd_sf"/>
</dbReference>
<evidence type="ECO:0000259" key="6">
    <source>
        <dbReference type="Pfam" id="PF04542"/>
    </source>
</evidence>
<gene>
    <name evidence="8" type="ORF">BFP71_07695</name>
</gene>
<dbReference type="RefSeq" id="WP_069834922.1">
    <property type="nucleotide sequence ID" value="NZ_MDGQ01000005.1"/>
</dbReference>
<keyword evidence="2" id="KW-0805">Transcription regulation</keyword>
<comment type="similarity">
    <text evidence="1">Belongs to the sigma-70 factor family. ECF subfamily.</text>
</comment>
<dbReference type="Pfam" id="PF04542">
    <property type="entry name" value="Sigma70_r2"/>
    <property type="match status" value="1"/>
</dbReference>
<organism evidence="8 9">
    <name type="scientific">Roseivirga misakiensis</name>
    <dbReference type="NCBI Taxonomy" id="1563681"/>
    <lineage>
        <taxon>Bacteria</taxon>
        <taxon>Pseudomonadati</taxon>
        <taxon>Bacteroidota</taxon>
        <taxon>Cytophagia</taxon>
        <taxon>Cytophagales</taxon>
        <taxon>Roseivirgaceae</taxon>
        <taxon>Roseivirga</taxon>
    </lineage>
</organism>
<dbReference type="NCBIfam" id="TIGR02937">
    <property type="entry name" value="sigma70-ECF"/>
    <property type="match status" value="1"/>
</dbReference>
<evidence type="ECO:0000259" key="7">
    <source>
        <dbReference type="Pfam" id="PF08281"/>
    </source>
</evidence>
<dbReference type="STRING" id="1563681.BFP71_07695"/>
<dbReference type="GO" id="GO:0003677">
    <property type="term" value="F:DNA binding"/>
    <property type="evidence" value="ECO:0007669"/>
    <property type="project" value="UniProtKB-KW"/>
</dbReference>
<dbReference type="PANTHER" id="PTHR43133">
    <property type="entry name" value="RNA POLYMERASE ECF-TYPE SIGMA FACTO"/>
    <property type="match status" value="1"/>
</dbReference>
<keyword evidence="4" id="KW-0238">DNA-binding</keyword>
<dbReference type="GO" id="GO:0006352">
    <property type="term" value="P:DNA-templated transcription initiation"/>
    <property type="evidence" value="ECO:0007669"/>
    <property type="project" value="InterPro"/>
</dbReference>
<feature type="domain" description="RNA polymerase sigma-70 region 2" evidence="6">
    <location>
        <begin position="10"/>
        <end position="76"/>
    </location>
</feature>
<dbReference type="PANTHER" id="PTHR43133:SF8">
    <property type="entry name" value="RNA POLYMERASE SIGMA FACTOR HI_1459-RELATED"/>
    <property type="match status" value="1"/>
</dbReference>
<protein>
    <recommendedName>
        <fullName evidence="10">RNA polymerase subunit sigma</fullName>
    </recommendedName>
</protein>
<name>A0A1E5SK28_9BACT</name>
<dbReference type="InterPro" id="IPR013324">
    <property type="entry name" value="RNA_pol_sigma_r3/r4-like"/>
</dbReference>
<dbReference type="InterPro" id="IPR007627">
    <property type="entry name" value="RNA_pol_sigma70_r2"/>
</dbReference>
<dbReference type="Proteomes" id="UP000095552">
    <property type="component" value="Unassembled WGS sequence"/>
</dbReference>
<sequence>MTKQEHFISLYNESHEQFVKFCHAMVGNSEEAKDLISETTLKAFEQLDQLKKQESFTPYLIGIARRLYFNKIRRKKIFTPLLFQHAERVVDTNAQADLSIEILLLYEALAKLPIKQKEALILFEINGFPLNEICDIQKTKLSAVKARLRRGRQKLRVLLEDGEVAENETKSNQKKHNPLLKELI</sequence>
<dbReference type="InterPro" id="IPR013249">
    <property type="entry name" value="RNA_pol_sigma70_r4_t2"/>
</dbReference>
<dbReference type="SUPFAM" id="SSF88659">
    <property type="entry name" value="Sigma3 and sigma4 domains of RNA polymerase sigma factors"/>
    <property type="match status" value="1"/>
</dbReference>
<dbReference type="CDD" id="cd06171">
    <property type="entry name" value="Sigma70_r4"/>
    <property type="match status" value="1"/>
</dbReference>
<evidence type="ECO:0000256" key="3">
    <source>
        <dbReference type="ARBA" id="ARBA00023082"/>
    </source>
</evidence>
<evidence type="ECO:0000256" key="2">
    <source>
        <dbReference type="ARBA" id="ARBA00023015"/>
    </source>
</evidence>
<dbReference type="Pfam" id="PF08281">
    <property type="entry name" value="Sigma70_r4_2"/>
    <property type="match status" value="1"/>
</dbReference>
<dbReference type="Gene3D" id="1.10.10.10">
    <property type="entry name" value="Winged helix-like DNA-binding domain superfamily/Winged helix DNA-binding domain"/>
    <property type="match status" value="1"/>
</dbReference>